<dbReference type="InterPro" id="IPR002586">
    <property type="entry name" value="CobQ/CobB/MinD/ParA_Nub-bd_dom"/>
</dbReference>
<reference evidence="4 5" key="2">
    <citation type="submission" date="2022-06" db="EMBL/GenBank/DDBJ databases">
        <title>Genomic Encyclopedia of Type Strains, Phase I: the one thousand microbial genomes (KMG-I) project.</title>
        <authorList>
            <person name="Kyrpides N."/>
        </authorList>
    </citation>
    <scope>NUCLEOTIDE SEQUENCE [LARGE SCALE GENOMIC DNA]</scope>
    <source>
        <strain evidence="4 5">DSM 43889</strain>
    </source>
</reference>
<dbReference type="SUPFAM" id="SSF52540">
    <property type="entry name" value="P-loop containing nucleoside triphosphate hydrolases"/>
    <property type="match status" value="1"/>
</dbReference>
<feature type="domain" description="CobQ/CobB/MinD/ParA nucleotide binding" evidence="3">
    <location>
        <begin position="145"/>
        <end position="361"/>
    </location>
</feature>
<evidence type="ECO:0000256" key="1">
    <source>
        <dbReference type="ARBA" id="ARBA00022741"/>
    </source>
</evidence>
<evidence type="ECO:0000313" key="4">
    <source>
        <dbReference type="EMBL" id="MCP2333075.1"/>
    </source>
</evidence>
<protein>
    <submittedName>
        <fullName evidence="4">Chromosome partitioning ATPase, Mrp family, contains Fe-S cluster</fullName>
    </submittedName>
</protein>
<dbReference type="EMBL" id="AUBJ02000001">
    <property type="protein sequence ID" value="MCP2333075.1"/>
    <property type="molecule type" value="Genomic_DNA"/>
</dbReference>
<accession>A0ABT1JKQ4</accession>
<name>A0ABT1JKQ4_ACTCY</name>
<keyword evidence="5" id="KW-1185">Reference proteome</keyword>
<sequence>MSTFDHWHSEPPTFFTWFDVEQWFRDLAAEGEWPEWLVEVDAYWDSLELTLDQQVTFGQVWDYLGDTLGRLTVDREAERLLLEDGGDDGGNGLDVVLTRAAPDHDSGRRYRRPKWNENRVTREVGEALPRPNNAELPHGVNVSAFHSFKGGVGRTTHCVATARAVAASGQRVLLVDADLEAPGITWMLEAQGNRITFSFEDFLALLHGADEPDRAVAVARRHLANQEIDGVLLLPARRDPNRTEPPRLVPGDLLTPSRSRYFLTESLARLAHALGAGTALVDLRAGASELNAAALLDPRVHRVFVTTASDQSVRGTVALLDEVRRRAPSVAEDDPVPTVIVTQYQNSVHDGVVEDAAARLAEAVTRIMKGGVGTEEVAGEEDPTTELLVTTPLRSPFSAGLLALPASWDGVAAASDRAGLGRVVAGLADNLRAGVTPEPVADVSPSDRPSLPDRRRWLAERARLLTYAESAMEHVEDAGLLRTNSLVNLASAHRTEAPVEVVVGAKGSGKTFTFLSLCRRRTWGAFGADLGVRDIELDADIVPVLSSQNLSDRIGQDIDEIRRSAANRLAGVEGAEVEVPARDPKEFIDEKLQEDRTDDDWRRIWLTVLARSVGIPAEPDTAEDYLVELARRRSAIFVVDGLEDLFQGLSREPRQQQALRVLLTTCMEWMRKLRGRPLGLVIFVRRDLVWDAITQNTAQFLVRYQHFELRWDHVEVLRLVAWVCHHSRALPRASEDLVQSAGHDVLSEHLLSLWGERLGSARSREVGSQAWFLAALSDSNQQIQARDIVSFLKEAAEESADDPESTRWTDRLLTPMSMRRALPACSRQKIEATEQELSAIECIFTRMRTLDHEMRKVPFRREDVGLSLEDIALLESNGVVFLVENEYSMPEIYRHGLNFKATRLPWSRRSGE</sequence>
<evidence type="ECO:0000259" key="3">
    <source>
        <dbReference type="Pfam" id="PF01656"/>
    </source>
</evidence>
<keyword evidence="2" id="KW-0067">ATP-binding</keyword>
<gene>
    <name evidence="4" type="ORF">G443_003345</name>
</gene>
<dbReference type="PANTHER" id="PTHR43384">
    <property type="entry name" value="SEPTUM SITE-DETERMINING PROTEIN MIND HOMOLOG, CHLOROPLASTIC-RELATED"/>
    <property type="match status" value="1"/>
</dbReference>
<dbReference type="RefSeq" id="WP_051313590.1">
    <property type="nucleotide sequence ID" value="NZ_AUBJ02000001.1"/>
</dbReference>
<dbReference type="InterPro" id="IPR050625">
    <property type="entry name" value="ParA/MinD_ATPase"/>
</dbReference>
<reference evidence="4 5" key="1">
    <citation type="submission" date="2013-07" db="EMBL/GenBank/DDBJ databases">
        <authorList>
            <consortium name="DOE Joint Genome Institute"/>
            <person name="Reeve W."/>
            <person name="Huntemann M."/>
            <person name="Han J."/>
            <person name="Chen A."/>
            <person name="Kyrpides N."/>
            <person name="Mavromatis K."/>
            <person name="Markowitz V."/>
            <person name="Palaniappan K."/>
            <person name="Ivanova N."/>
            <person name="Schaumberg A."/>
            <person name="Pati A."/>
            <person name="Liolios K."/>
            <person name="Nordberg H.P."/>
            <person name="Cantor M.N."/>
            <person name="Hua S.X."/>
            <person name="Woyke T."/>
        </authorList>
    </citation>
    <scope>NUCLEOTIDE SEQUENCE [LARGE SCALE GENOMIC DNA]</scope>
    <source>
        <strain evidence="4 5">DSM 43889</strain>
    </source>
</reference>
<evidence type="ECO:0000256" key="2">
    <source>
        <dbReference type="ARBA" id="ARBA00022840"/>
    </source>
</evidence>
<dbReference type="InterPro" id="IPR027417">
    <property type="entry name" value="P-loop_NTPase"/>
</dbReference>
<dbReference type="Proteomes" id="UP000791080">
    <property type="component" value="Unassembled WGS sequence"/>
</dbReference>
<proteinExistence type="predicted"/>
<evidence type="ECO:0000313" key="5">
    <source>
        <dbReference type="Proteomes" id="UP000791080"/>
    </source>
</evidence>
<dbReference type="NCBIfam" id="NF047398">
    <property type="entry name" value="AAA_KGGVGR"/>
    <property type="match status" value="1"/>
</dbReference>
<keyword evidence="1" id="KW-0547">Nucleotide-binding</keyword>
<dbReference type="Pfam" id="PF01656">
    <property type="entry name" value="CbiA"/>
    <property type="match status" value="1"/>
</dbReference>
<comment type="caution">
    <text evidence="4">The sequence shown here is derived from an EMBL/GenBank/DDBJ whole genome shotgun (WGS) entry which is preliminary data.</text>
</comment>
<dbReference type="PANTHER" id="PTHR43384:SF6">
    <property type="entry name" value="SEPTUM SITE-DETERMINING PROTEIN MIND HOMOLOG, CHLOROPLASTIC"/>
    <property type="match status" value="1"/>
</dbReference>
<dbReference type="Gene3D" id="3.40.50.300">
    <property type="entry name" value="P-loop containing nucleotide triphosphate hydrolases"/>
    <property type="match status" value="1"/>
</dbReference>
<organism evidence="4 5">
    <name type="scientific">Actinoalloteichus caeruleus DSM 43889</name>
    <dbReference type="NCBI Taxonomy" id="1120930"/>
    <lineage>
        <taxon>Bacteria</taxon>
        <taxon>Bacillati</taxon>
        <taxon>Actinomycetota</taxon>
        <taxon>Actinomycetes</taxon>
        <taxon>Pseudonocardiales</taxon>
        <taxon>Pseudonocardiaceae</taxon>
        <taxon>Actinoalloteichus</taxon>
        <taxon>Actinoalloteichus cyanogriseus</taxon>
    </lineage>
</organism>